<dbReference type="AlphaFoldDB" id="A0AAD4I415"/>
<feature type="region of interest" description="Disordered" evidence="1">
    <location>
        <begin position="88"/>
        <end position="108"/>
    </location>
</feature>
<keyword evidence="2" id="KW-1133">Transmembrane helix</keyword>
<evidence type="ECO:0000256" key="2">
    <source>
        <dbReference type="SAM" id="Phobius"/>
    </source>
</evidence>
<accession>A0AAD4I415</accession>
<dbReference type="Proteomes" id="UP001199106">
    <property type="component" value="Unassembled WGS sequence"/>
</dbReference>
<keyword evidence="2" id="KW-0812">Transmembrane</keyword>
<comment type="caution">
    <text evidence="3">The sequence shown here is derived from an EMBL/GenBank/DDBJ whole genome shotgun (WGS) entry which is preliminary data.</text>
</comment>
<organism evidence="3 4">
    <name type="scientific">Alternaria panax</name>
    <dbReference type="NCBI Taxonomy" id="48097"/>
    <lineage>
        <taxon>Eukaryota</taxon>
        <taxon>Fungi</taxon>
        <taxon>Dikarya</taxon>
        <taxon>Ascomycota</taxon>
        <taxon>Pezizomycotina</taxon>
        <taxon>Dothideomycetes</taxon>
        <taxon>Pleosporomycetidae</taxon>
        <taxon>Pleosporales</taxon>
        <taxon>Pleosporineae</taxon>
        <taxon>Pleosporaceae</taxon>
        <taxon>Alternaria</taxon>
        <taxon>Alternaria sect. Panax</taxon>
    </lineage>
</organism>
<gene>
    <name evidence="3" type="ORF">G6011_11808</name>
</gene>
<name>A0AAD4I415_9PLEO</name>
<feature type="compositionally biased region" description="Low complexity" evidence="1">
    <location>
        <begin position="10"/>
        <end position="23"/>
    </location>
</feature>
<feature type="transmembrane region" description="Helical" evidence="2">
    <location>
        <begin position="41"/>
        <end position="63"/>
    </location>
</feature>
<evidence type="ECO:0000256" key="1">
    <source>
        <dbReference type="SAM" id="MobiDB-lite"/>
    </source>
</evidence>
<feature type="region of interest" description="Disordered" evidence="1">
    <location>
        <begin position="1"/>
        <end position="29"/>
    </location>
</feature>
<evidence type="ECO:0000313" key="4">
    <source>
        <dbReference type="Proteomes" id="UP001199106"/>
    </source>
</evidence>
<dbReference type="EMBL" id="JAANER010000013">
    <property type="protein sequence ID" value="KAG9184978.1"/>
    <property type="molecule type" value="Genomic_DNA"/>
</dbReference>
<keyword evidence="2" id="KW-0472">Membrane</keyword>
<feature type="region of interest" description="Disordered" evidence="1">
    <location>
        <begin position="121"/>
        <end position="182"/>
    </location>
</feature>
<keyword evidence="4" id="KW-1185">Reference proteome</keyword>
<protein>
    <submittedName>
        <fullName evidence="3">Uncharacterized protein</fullName>
    </submittedName>
</protein>
<evidence type="ECO:0000313" key="3">
    <source>
        <dbReference type="EMBL" id="KAG9184978.1"/>
    </source>
</evidence>
<feature type="compositionally biased region" description="Basic and acidic residues" evidence="1">
    <location>
        <begin position="155"/>
        <end position="165"/>
    </location>
</feature>
<sequence length="182" mass="19840">MAAFNLPLKTSSSTNISPTIPRSGDSTDLILRGPDGSKLPVHYYIIIAISVATAILLMLCIFCKRQIQKHNQRAFAIEVFRRAAARNEHGPSQNLPNEDGLNELGEVPPPYQPEALNEEVPSVDGPNEGGEVLPPAYQRKSEETEDDATIALRTLEMDGTVHRDTAGGYEGEGQSLPRYTAI</sequence>
<proteinExistence type="predicted"/>
<reference evidence="3" key="1">
    <citation type="submission" date="2021-07" db="EMBL/GenBank/DDBJ databases">
        <title>Genome Resource of American Ginseng Black Spot Pathogen Alternaria panax.</title>
        <authorList>
            <person name="Qiu C."/>
            <person name="Wang W."/>
            <person name="Liu Z."/>
        </authorList>
    </citation>
    <scope>NUCLEOTIDE SEQUENCE</scope>
    <source>
        <strain evidence="3">BNCC115425</strain>
    </source>
</reference>